<dbReference type="AlphaFoldDB" id="F9GGB5"/>
<reference evidence="1" key="1">
    <citation type="journal article" date="2012" name="Mol. Plant Microbe Interact.">
        <title>A highly conserved effector in Fusarium oxysporum is required for full virulence on Arabidopsis.</title>
        <authorList>
            <person name="Thatcher L.F."/>
            <person name="Gardiner D.M."/>
            <person name="Kazan K."/>
            <person name="Manners J."/>
        </authorList>
    </citation>
    <scope>NUCLEOTIDE SEQUENCE [LARGE SCALE GENOMIC DNA]</scope>
    <source>
        <strain evidence="1">Fo5176</strain>
    </source>
</reference>
<dbReference type="EMBL" id="AFQF01007624">
    <property type="protein sequence ID" value="EGU71792.1"/>
    <property type="molecule type" value="Genomic_DNA"/>
</dbReference>
<protein>
    <submittedName>
        <fullName evidence="1">Uncharacterized protein</fullName>
    </submittedName>
</protein>
<organism evidence="1">
    <name type="scientific">Fusarium oxysporum (strain Fo5176)</name>
    <name type="common">Fusarium vascular wilt</name>
    <dbReference type="NCBI Taxonomy" id="660025"/>
    <lineage>
        <taxon>Eukaryota</taxon>
        <taxon>Fungi</taxon>
        <taxon>Dikarya</taxon>
        <taxon>Ascomycota</taxon>
        <taxon>Pezizomycotina</taxon>
        <taxon>Sordariomycetes</taxon>
        <taxon>Hypocreomycetidae</taxon>
        <taxon>Hypocreales</taxon>
        <taxon>Nectriaceae</taxon>
        <taxon>Fusarium</taxon>
        <taxon>Fusarium oxysporum species complex</taxon>
    </lineage>
</organism>
<accession>F9GGB5</accession>
<sequence length="70" mass="8142">MVEVWGRSPTNSDDNSKESVELLRECPHSIQYVHESFRHYHFIALELLLESYTPDVGLRMLDSVVGLYEC</sequence>
<name>F9GGB5_FUSOF</name>
<comment type="caution">
    <text evidence="1">The sequence shown here is derived from an EMBL/GenBank/DDBJ whole genome shotgun (WGS) entry which is preliminary data.</text>
</comment>
<evidence type="ECO:0000313" key="1">
    <source>
        <dbReference type="EMBL" id="EGU71792.1"/>
    </source>
</evidence>
<proteinExistence type="predicted"/>
<gene>
    <name evidence="1" type="ORF">FOXB_17699</name>
</gene>